<dbReference type="Proteomes" id="UP000308600">
    <property type="component" value="Unassembled WGS sequence"/>
</dbReference>
<reference evidence="1 2" key="1">
    <citation type="journal article" date="2019" name="Nat. Ecol. Evol.">
        <title>Megaphylogeny resolves global patterns of mushroom evolution.</title>
        <authorList>
            <person name="Varga T."/>
            <person name="Krizsan K."/>
            <person name="Foldi C."/>
            <person name="Dima B."/>
            <person name="Sanchez-Garcia M."/>
            <person name="Sanchez-Ramirez S."/>
            <person name="Szollosi G.J."/>
            <person name="Szarkandi J.G."/>
            <person name="Papp V."/>
            <person name="Albert L."/>
            <person name="Andreopoulos W."/>
            <person name="Angelini C."/>
            <person name="Antonin V."/>
            <person name="Barry K.W."/>
            <person name="Bougher N.L."/>
            <person name="Buchanan P."/>
            <person name="Buyck B."/>
            <person name="Bense V."/>
            <person name="Catcheside P."/>
            <person name="Chovatia M."/>
            <person name="Cooper J."/>
            <person name="Damon W."/>
            <person name="Desjardin D."/>
            <person name="Finy P."/>
            <person name="Geml J."/>
            <person name="Haridas S."/>
            <person name="Hughes K."/>
            <person name="Justo A."/>
            <person name="Karasinski D."/>
            <person name="Kautmanova I."/>
            <person name="Kiss B."/>
            <person name="Kocsube S."/>
            <person name="Kotiranta H."/>
            <person name="LaButti K.M."/>
            <person name="Lechner B.E."/>
            <person name="Liimatainen K."/>
            <person name="Lipzen A."/>
            <person name="Lukacs Z."/>
            <person name="Mihaltcheva S."/>
            <person name="Morgado L.N."/>
            <person name="Niskanen T."/>
            <person name="Noordeloos M.E."/>
            <person name="Ohm R.A."/>
            <person name="Ortiz-Santana B."/>
            <person name="Ovrebo C."/>
            <person name="Racz N."/>
            <person name="Riley R."/>
            <person name="Savchenko A."/>
            <person name="Shiryaev A."/>
            <person name="Soop K."/>
            <person name="Spirin V."/>
            <person name="Szebenyi C."/>
            <person name="Tomsovsky M."/>
            <person name="Tulloss R.E."/>
            <person name="Uehling J."/>
            <person name="Grigoriev I.V."/>
            <person name="Vagvolgyi C."/>
            <person name="Papp T."/>
            <person name="Martin F.M."/>
            <person name="Miettinen O."/>
            <person name="Hibbett D.S."/>
            <person name="Nagy L.G."/>
        </authorList>
    </citation>
    <scope>NUCLEOTIDE SEQUENCE [LARGE SCALE GENOMIC DNA]</scope>
    <source>
        <strain evidence="1 2">NL-1719</strain>
    </source>
</reference>
<sequence length="455" mass="51181">MCTQAPGSRRQRFKMDPIERRRFLQSSPRNMIAALGTSDDAILVAVPDWRIAVVPQEWELEPDSMIKLPTSTSKSAVDAWAQANVQNIPTVFCTRTKVLESEKVTGTDADRESSDGITQEMAGPSTRLSTDASSPINFSDIAPELPLKLGVQVSRVALMFNIAITSMELWQSNDGERREYVLVHLAWYPQGRHCATSDGNSPAHFSAVMCLERNPGTPGFVPSSVGRSDDTGTDSTNLRTSDYFSAASEGEFKGTCLLRLRFVGNFLPSFIDLMSATWVLHTQTYAYNLLEYSTFWYADTLMALMTALEGVESETELVKERVYRNLGSGLRRDLRKNGFNGKPVNGKATNKLRQFWVELPGRRKFVSKVGLRSKPRYTKGFPFSIDKRFDAKALEGAKKEAEQEAARLCFEFNRIVDERAQPDREKSRKLDQTTRAMHEEIVQRDISLGSRKWST</sequence>
<protein>
    <submittedName>
        <fullName evidence="1">Uncharacterized protein</fullName>
    </submittedName>
</protein>
<organism evidence="1 2">
    <name type="scientific">Pluteus cervinus</name>
    <dbReference type="NCBI Taxonomy" id="181527"/>
    <lineage>
        <taxon>Eukaryota</taxon>
        <taxon>Fungi</taxon>
        <taxon>Dikarya</taxon>
        <taxon>Basidiomycota</taxon>
        <taxon>Agaricomycotina</taxon>
        <taxon>Agaricomycetes</taxon>
        <taxon>Agaricomycetidae</taxon>
        <taxon>Agaricales</taxon>
        <taxon>Pluteineae</taxon>
        <taxon>Pluteaceae</taxon>
        <taxon>Pluteus</taxon>
    </lineage>
</organism>
<proteinExistence type="predicted"/>
<accession>A0ACD3AYS0</accession>
<evidence type="ECO:0000313" key="2">
    <source>
        <dbReference type="Proteomes" id="UP000308600"/>
    </source>
</evidence>
<dbReference type="EMBL" id="ML208313">
    <property type="protein sequence ID" value="TFK70469.1"/>
    <property type="molecule type" value="Genomic_DNA"/>
</dbReference>
<name>A0ACD3AYS0_9AGAR</name>
<keyword evidence="2" id="KW-1185">Reference proteome</keyword>
<evidence type="ECO:0000313" key="1">
    <source>
        <dbReference type="EMBL" id="TFK70469.1"/>
    </source>
</evidence>
<gene>
    <name evidence="1" type="ORF">BDN72DRAFT_540725</name>
</gene>